<evidence type="ECO:0000313" key="2">
    <source>
        <dbReference type="Proteomes" id="UP001183420"/>
    </source>
</evidence>
<keyword evidence="2" id="KW-1185">Reference proteome</keyword>
<dbReference type="EMBL" id="JAVREM010000032">
    <property type="protein sequence ID" value="MDT0321017.1"/>
    <property type="molecule type" value="Genomic_DNA"/>
</dbReference>
<comment type="caution">
    <text evidence="1">The sequence shown here is derived from an EMBL/GenBank/DDBJ whole genome shotgun (WGS) entry which is preliminary data.</text>
</comment>
<reference evidence="2" key="1">
    <citation type="submission" date="2023-07" db="EMBL/GenBank/DDBJ databases">
        <title>30 novel species of actinomycetes from the DSMZ collection.</title>
        <authorList>
            <person name="Nouioui I."/>
        </authorList>
    </citation>
    <scope>NUCLEOTIDE SEQUENCE [LARGE SCALE GENOMIC DNA]</scope>
    <source>
        <strain evidence="2">DSM 44918</strain>
    </source>
</reference>
<accession>A0ABU2LTU7</accession>
<dbReference type="Proteomes" id="UP001183420">
    <property type="component" value="Unassembled WGS sequence"/>
</dbReference>
<organism evidence="1 2">
    <name type="scientific">Streptomyces millisiae</name>
    <dbReference type="NCBI Taxonomy" id="3075542"/>
    <lineage>
        <taxon>Bacteria</taxon>
        <taxon>Bacillati</taxon>
        <taxon>Actinomycetota</taxon>
        <taxon>Actinomycetes</taxon>
        <taxon>Kitasatosporales</taxon>
        <taxon>Streptomycetaceae</taxon>
        <taxon>Streptomyces</taxon>
    </lineage>
</organism>
<proteinExistence type="predicted"/>
<gene>
    <name evidence="1" type="ORF">RNC47_22040</name>
</gene>
<protein>
    <submittedName>
        <fullName evidence="1">Uncharacterized protein</fullName>
    </submittedName>
</protein>
<dbReference type="RefSeq" id="WP_311601205.1">
    <property type="nucleotide sequence ID" value="NZ_JAVREM010000032.1"/>
</dbReference>
<sequence>MPVYDWVASLWRTFVPYAVSWAVVQAARVGVELDNATVTSALTAAAGTAYYGAVRFAEQRLGSHWGWLLGLARPPSYERPAKA</sequence>
<name>A0ABU2LTU7_9ACTN</name>
<evidence type="ECO:0000313" key="1">
    <source>
        <dbReference type="EMBL" id="MDT0321017.1"/>
    </source>
</evidence>